<feature type="region of interest" description="Disordered" evidence="1">
    <location>
        <begin position="931"/>
        <end position="1108"/>
    </location>
</feature>
<feature type="compositionally biased region" description="Acidic residues" evidence="1">
    <location>
        <begin position="931"/>
        <end position="946"/>
    </location>
</feature>
<keyword evidence="3" id="KW-1185">Reference proteome</keyword>
<accession>A0A8K0KW99</accession>
<dbReference type="PANTHER" id="PTHR37542:SF2">
    <property type="entry name" value="PROTEIN KINASE DOMAIN-CONTAINING PROTEIN"/>
    <property type="match status" value="1"/>
</dbReference>
<reference evidence="2" key="1">
    <citation type="submission" date="2021-07" db="EMBL/GenBank/DDBJ databases">
        <title>Elsinoe batatas strain:CRI-CJ2 Genome sequencing and assembly.</title>
        <authorList>
            <person name="Huang L."/>
        </authorList>
    </citation>
    <scope>NUCLEOTIDE SEQUENCE</scope>
    <source>
        <strain evidence="2">CRI-CJ2</strain>
    </source>
</reference>
<proteinExistence type="predicted"/>
<gene>
    <name evidence="2" type="ORF">KVT40_006992</name>
</gene>
<evidence type="ECO:0000313" key="2">
    <source>
        <dbReference type="EMBL" id="KAG8625241.1"/>
    </source>
</evidence>
<feature type="compositionally biased region" description="Low complexity" evidence="1">
    <location>
        <begin position="1011"/>
        <end position="1023"/>
    </location>
</feature>
<protein>
    <recommendedName>
        <fullName evidence="4">Protein kinase domain-containing protein</fullName>
    </recommendedName>
</protein>
<feature type="compositionally biased region" description="Polar residues" evidence="1">
    <location>
        <begin position="607"/>
        <end position="626"/>
    </location>
</feature>
<dbReference type="PANTHER" id="PTHR37542">
    <property type="entry name" value="HELO DOMAIN-CONTAINING PROTEIN-RELATED"/>
    <property type="match status" value="1"/>
</dbReference>
<feature type="compositionally biased region" description="Polar residues" evidence="1">
    <location>
        <begin position="1220"/>
        <end position="1236"/>
    </location>
</feature>
<dbReference type="Proteomes" id="UP000809789">
    <property type="component" value="Unassembled WGS sequence"/>
</dbReference>
<feature type="compositionally biased region" description="Basic residues" evidence="1">
    <location>
        <begin position="976"/>
        <end position="985"/>
    </location>
</feature>
<feature type="compositionally biased region" description="Acidic residues" evidence="1">
    <location>
        <begin position="1080"/>
        <end position="1098"/>
    </location>
</feature>
<dbReference type="SUPFAM" id="SSF56112">
    <property type="entry name" value="Protein kinase-like (PK-like)"/>
    <property type="match status" value="1"/>
</dbReference>
<comment type="caution">
    <text evidence="2">The sequence shown here is derived from an EMBL/GenBank/DDBJ whole genome shotgun (WGS) entry which is preliminary data.</text>
</comment>
<feature type="region of interest" description="Disordered" evidence="1">
    <location>
        <begin position="1213"/>
        <end position="1273"/>
    </location>
</feature>
<feature type="compositionally biased region" description="Basic and acidic residues" evidence="1">
    <location>
        <begin position="1031"/>
        <end position="1055"/>
    </location>
</feature>
<organism evidence="2 3">
    <name type="scientific">Elsinoe batatas</name>
    <dbReference type="NCBI Taxonomy" id="2601811"/>
    <lineage>
        <taxon>Eukaryota</taxon>
        <taxon>Fungi</taxon>
        <taxon>Dikarya</taxon>
        <taxon>Ascomycota</taxon>
        <taxon>Pezizomycotina</taxon>
        <taxon>Dothideomycetes</taxon>
        <taxon>Dothideomycetidae</taxon>
        <taxon>Myriangiales</taxon>
        <taxon>Elsinoaceae</taxon>
        <taxon>Elsinoe</taxon>
    </lineage>
</organism>
<feature type="region of interest" description="Disordered" evidence="1">
    <location>
        <begin position="557"/>
        <end position="626"/>
    </location>
</feature>
<name>A0A8K0KW99_9PEZI</name>
<dbReference type="InterPro" id="IPR011009">
    <property type="entry name" value="Kinase-like_dom_sf"/>
</dbReference>
<sequence>MSVGLHASDLTGNLTQLYTETKKSALNNASKDTTDDTAPALTSLHRKFRIQKDRLITWGLEWSDEGKGPDGNIDESIARAGVTETVTSVLENIKEVLEQAERIRSASTPTRSSGWPVLAPEKAPLLAVDIPRYRDLVTDLTTSIDILYDLSRTRRALAAGSHPPFGSDNQRPLSDEKAALFESFASEQTLVAQQSGKSTQARLVGLPPVIDLAALILPEEGPPPYSNTGVPMTTRMVGRLLRAHCPDEVRFALQESFDDPLVLIEYANFDSLYRENQVPPPMARLEALSNYLQQAKVRPQLNIIGYFEDPKESRIGLIFDISECNLDNMAGPLGETGPVETYDLLHLLQSASNKAKSHDTLSATPSLEDRFKLALRVAERIQDLHANESIHGNLHSGSILFVKVGDQEKSKMGQLRSPILGSFDLFSKVQIEGQANKSVLNIYQHPTDQDRDFNLNSGLKFDAYGLGLTLLEIGLWSPLSELHKAKYNLSDFKMRLERIWIPRLASKCGSLYMKAVEACFSFSDHSQVDQQQALRLYETTLSHLRRCCLLCDETSMVGSPRHSLMSPVAESAAGDTQPNTPFTPRPYQSPIQVRPDFSRKPVPATPERSSTYPRSQRSVPKLQSSIPSNSDAFGIETIKEGISAAASNLQNAWTDNRGALQQAWTDNRGLISYPFREYRRRVVVLQNTWRQRQSRRASAADVETPLPAELHRAATAPADVSTSMQSRAITRRPVGAPPKQRAFPVNLPPQQLAEWHTNLGVRLSHIVERALKNSLESSTIDLVGLGTDESNAKPTILVTCTSTAQVKAAIKKRFRCDTNMFDVKVRKGTVSLSRKRGRTTKEGGRTGCRSGNMDSERIRHSHAHSEYENEDEREPQNPYYHPRPSCGASIGAYNTDEGHLLPVSFGGVILVDDKPYGMSVHHMLEPLSDEEDAASIEGSDADDESDAVSASSAFDSEPEEVPDLVVAPPSTDVLRSRVRAPRRSSAKPPRDTPTKALRSPKVRLPIQIMCSASDMSLSQSQSQKAPKRSRAKEPVPELPHRSSAKRSMDSVRKPDLVAPAPPAPTRRPRSHSPELSSSDIDFDSVDDSDLSSDFDSDPEEHVEHKPGLVVSEGDTRAFLPTAPVTPEWRITQPGLLDAQSTGWHLMDQDQMDTDEDHLASFELGRLHASSGLRRYRDAQGLLHEVDWALFTVKQDRHQCNLILGGQRHLKAGQHFRSSHPQRGEQQSHQTEKNNYQPKVYSPVLRNPGDDILGTSFGPSSSEDEAGSTAKSTQKAILTQAAQFPPSQDLFPHVIALPSQVASSTGIAGSTVLCSGRTSGLATGRVNPGLSFVKIYGRRTFSSSWTVVGDFGVGGDSGAWVVECEKGGVCGAVLAEKGGVTYFAPMDLLLEDIRLTLKAQSVRLPGPDGEGTTRTGSAGYEVVAQGEAQSLHADDVQRSLAMRGKVQELGFVKDRGAYYARRRQAIPS</sequence>
<dbReference type="Gene3D" id="1.10.510.10">
    <property type="entry name" value="Transferase(Phosphotransferase) domain 1"/>
    <property type="match status" value="1"/>
</dbReference>
<evidence type="ECO:0008006" key="4">
    <source>
        <dbReference type="Google" id="ProtNLM"/>
    </source>
</evidence>
<feature type="region of interest" description="Disordered" evidence="1">
    <location>
        <begin position="832"/>
        <end position="883"/>
    </location>
</feature>
<feature type="compositionally biased region" description="Basic and acidic residues" evidence="1">
    <location>
        <begin position="854"/>
        <end position="867"/>
    </location>
</feature>
<dbReference type="EMBL" id="JAESVG020000008">
    <property type="protein sequence ID" value="KAG8625241.1"/>
    <property type="molecule type" value="Genomic_DNA"/>
</dbReference>
<evidence type="ECO:0000256" key="1">
    <source>
        <dbReference type="SAM" id="MobiDB-lite"/>
    </source>
</evidence>
<dbReference type="OrthoDB" id="5418235at2759"/>
<evidence type="ECO:0000313" key="3">
    <source>
        <dbReference type="Proteomes" id="UP000809789"/>
    </source>
</evidence>